<protein>
    <submittedName>
        <fullName evidence="1">Uncharacterized protein</fullName>
    </submittedName>
</protein>
<comment type="caution">
    <text evidence="1">The sequence shown here is derived from an EMBL/GenBank/DDBJ whole genome shotgun (WGS) entry which is preliminary data.</text>
</comment>
<organism evidence="1 2">
    <name type="scientific">Faecalibacillus intestinalis</name>
    <dbReference type="NCBI Taxonomy" id="1982626"/>
    <lineage>
        <taxon>Bacteria</taxon>
        <taxon>Bacillati</taxon>
        <taxon>Bacillota</taxon>
        <taxon>Erysipelotrichia</taxon>
        <taxon>Erysipelotrichales</taxon>
        <taxon>Coprobacillaceae</taxon>
        <taxon>Faecalibacillus</taxon>
    </lineage>
</organism>
<name>A0AAP2XMU4_9FIRM</name>
<dbReference type="AlphaFoldDB" id="A0AAP2XMU4"/>
<sequence length="104" mass="12275">MKYVDYVVDQINVLQKKYTYKNVFKDYLTMVANWNCDVHRFEDGVSFDDVVEEYAVKDLVELSRCAFALYNTGARNVNFLLAVNDTLNNEDHDEMHDFIIEKFS</sequence>
<proteinExistence type="predicted"/>
<dbReference type="Proteomes" id="UP001204814">
    <property type="component" value="Unassembled WGS sequence"/>
</dbReference>
<dbReference type="EMBL" id="JANGBO010000001">
    <property type="protein sequence ID" value="MCQ5060752.1"/>
    <property type="molecule type" value="Genomic_DNA"/>
</dbReference>
<evidence type="ECO:0000313" key="2">
    <source>
        <dbReference type="Proteomes" id="UP001204814"/>
    </source>
</evidence>
<accession>A0AAP2XMU4</accession>
<dbReference type="RefSeq" id="WP_117575763.1">
    <property type="nucleotide sequence ID" value="NZ_JAJDKX010000001.1"/>
</dbReference>
<evidence type="ECO:0000313" key="1">
    <source>
        <dbReference type="EMBL" id="MCQ5060752.1"/>
    </source>
</evidence>
<reference evidence="1" key="1">
    <citation type="submission" date="2022-06" db="EMBL/GenBank/DDBJ databases">
        <title>Isolation of gut microbiota from human fecal samples.</title>
        <authorList>
            <person name="Pamer E.G."/>
            <person name="Barat B."/>
            <person name="Waligurski E."/>
            <person name="Medina S."/>
            <person name="Paddock L."/>
            <person name="Mostad J."/>
        </authorList>
    </citation>
    <scope>NUCLEOTIDE SEQUENCE</scope>
    <source>
        <strain evidence="1">DFI.6.24</strain>
    </source>
</reference>
<gene>
    <name evidence="1" type="ORF">NE542_02725</name>
</gene>